<dbReference type="NCBIfam" id="NF010757">
    <property type="entry name" value="PRK14160.1"/>
    <property type="match status" value="1"/>
</dbReference>
<evidence type="ECO:0000256" key="3">
    <source>
        <dbReference type="HAMAP-Rule" id="MF_01151"/>
    </source>
</evidence>
<gene>
    <name evidence="3 7" type="primary">grpE</name>
    <name evidence="7" type="ORF">H9637_17595</name>
</gene>
<dbReference type="InterPro" id="IPR013805">
    <property type="entry name" value="GrpE_CC"/>
</dbReference>
<dbReference type="InterPro" id="IPR009012">
    <property type="entry name" value="GrpE_head"/>
</dbReference>
<keyword evidence="3 4" id="KW-0346">Stress response</keyword>
<keyword evidence="3" id="KW-0963">Cytoplasm</keyword>
<dbReference type="SUPFAM" id="SSF58014">
    <property type="entry name" value="Coiled-coil domain of nucleotide exchange factor GrpE"/>
    <property type="match status" value="1"/>
</dbReference>
<organism evidence="7 8">
    <name type="scientific">Clostridium faecium</name>
    <dbReference type="NCBI Taxonomy" id="2762223"/>
    <lineage>
        <taxon>Bacteria</taxon>
        <taxon>Bacillati</taxon>
        <taxon>Bacillota</taxon>
        <taxon>Clostridia</taxon>
        <taxon>Eubacteriales</taxon>
        <taxon>Clostridiaceae</taxon>
        <taxon>Clostridium</taxon>
    </lineage>
</organism>
<keyword evidence="8" id="KW-1185">Reference proteome</keyword>
<comment type="similarity">
    <text evidence="1 3 5">Belongs to the GrpE family.</text>
</comment>
<evidence type="ECO:0000256" key="4">
    <source>
        <dbReference type="RuleBase" id="RU000639"/>
    </source>
</evidence>
<sequence length="201" mass="23254">MQNIDGDLKNKKVEDALENNEEVNNVDETLEEAEINEDKEFEDEVSSPELCDVKALKKENESLKEELSSLKDRFLRLTAEYDNYRKRTTREKENIYLDACEDVLKEMFPVLDNLERALNASGSEEDLRKGIEMTVKQFNTSFEKLGVEEIATDMEFDPNFHNAVMHVEDENLGKNQVAEVFLKGYKKGNKVLRYSMVKVAN</sequence>
<dbReference type="NCBIfam" id="NF010738">
    <property type="entry name" value="PRK14140.1"/>
    <property type="match status" value="1"/>
</dbReference>
<dbReference type="Pfam" id="PF01025">
    <property type="entry name" value="GrpE"/>
    <property type="match status" value="1"/>
</dbReference>
<keyword evidence="2 3" id="KW-0143">Chaperone</keyword>
<evidence type="ECO:0000313" key="8">
    <source>
        <dbReference type="Proteomes" id="UP000627166"/>
    </source>
</evidence>
<evidence type="ECO:0000313" key="7">
    <source>
        <dbReference type="EMBL" id="MBD8048816.1"/>
    </source>
</evidence>
<dbReference type="EMBL" id="JACSQB010000179">
    <property type="protein sequence ID" value="MBD8048816.1"/>
    <property type="molecule type" value="Genomic_DNA"/>
</dbReference>
<dbReference type="PANTHER" id="PTHR21237">
    <property type="entry name" value="GRPE PROTEIN"/>
    <property type="match status" value="1"/>
</dbReference>
<dbReference type="PANTHER" id="PTHR21237:SF23">
    <property type="entry name" value="GRPE PROTEIN HOMOLOG, MITOCHONDRIAL"/>
    <property type="match status" value="1"/>
</dbReference>
<evidence type="ECO:0000256" key="5">
    <source>
        <dbReference type="RuleBase" id="RU004478"/>
    </source>
</evidence>
<comment type="function">
    <text evidence="3 4">Participates actively in the response to hyperosmotic and heat shock by preventing the aggregation of stress-denatured proteins, in association with DnaK and GrpE. It is the nucleotide exchange factor for DnaK and may function as a thermosensor. Unfolded proteins bind initially to DnaJ; upon interaction with the DnaJ-bound protein, DnaK hydrolyzes its bound ATP, resulting in the formation of a stable complex. GrpE releases ADP from DnaK; ATP binding to DnaK triggers the release of the substrate protein, thus completing the reaction cycle. Several rounds of ATP-dependent interactions between DnaJ, DnaK and GrpE are required for fully efficient folding.</text>
</comment>
<dbReference type="HAMAP" id="MF_01151">
    <property type="entry name" value="GrpE"/>
    <property type="match status" value="1"/>
</dbReference>
<dbReference type="PRINTS" id="PR00773">
    <property type="entry name" value="GRPEPROTEIN"/>
</dbReference>
<evidence type="ECO:0000256" key="1">
    <source>
        <dbReference type="ARBA" id="ARBA00009054"/>
    </source>
</evidence>
<comment type="subunit">
    <text evidence="3">Homodimer.</text>
</comment>
<evidence type="ECO:0000256" key="6">
    <source>
        <dbReference type="SAM" id="MobiDB-lite"/>
    </source>
</evidence>
<dbReference type="PROSITE" id="PS01071">
    <property type="entry name" value="GRPE"/>
    <property type="match status" value="1"/>
</dbReference>
<dbReference type="Proteomes" id="UP000627166">
    <property type="component" value="Unassembled WGS sequence"/>
</dbReference>
<dbReference type="Gene3D" id="2.30.22.10">
    <property type="entry name" value="Head domain of nucleotide exchange factor GrpE"/>
    <property type="match status" value="1"/>
</dbReference>
<feature type="compositionally biased region" description="Acidic residues" evidence="6">
    <location>
        <begin position="16"/>
        <end position="28"/>
    </location>
</feature>
<dbReference type="CDD" id="cd00446">
    <property type="entry name" value="GrpE"/>
    <property type="match status" value="1"/>
</dbReference>
<feature type="compositionally biased region" description="Basic and acidic residues" evidence="6">
    <location>
        <begin position="1"/>
        <end position="15"/>
    </location>
</feature>
<comment type="subcellular location">
    <subcellularLocation>
        <location evidence="3">Cytoplasm</location>
    </subcellularLocation>
</comment>
<protein>
    <recommendedName>
        <fullName evidence="3 4">Protein GrpE</fullName>
    </recommendedName>
    <alternativeName>
        <fullName evidence="3">HSP-70 cofactor</fullName>
    </alternativeName>
</protein>
<evidence type="ECO:0000256" key="2">
    <source>
        <dbReference type="ARBA" id="ARBA00023186"/>
    </source>
</evidence>
<dbReference type="Gene3D" id="3.90.20.20">
    <property type="match status" value="1"/>
</dbReference>
<feature type="region of interest" description="Disordered" evidence="6">
    <location>
        <begin position="1"/>
        <end position="28"/>
    </location>
</feature>
<reference evidence="7 8" key="1">
    <citation type="submission" date="2020-08" db="EMBL/GenBank/DDBJ databases">
        <title>A Genomic Blueprint of the Chicken Gut Microbiome.</title>
        <authorList>
            <person name="Gilroy R."/>
            <person name="Ravi A."/>
            <person name="Getino M."/>
            <person name="Pursley I."/>
            <person name="Horton D.L."/>
            <person name="Alikhan N.-F."/>
            <person name="Baker D."/>
            <person name="Gharbi K."/>
            <person name="Hall N."/>
            <person name="Watson M."/>
            <person name="Adriaenssens E.M."/>
            <person name="Foster-Nyarko E."/>
            <person name="Jarju S."/>
            <person name="Secka A."/>
            <person name="Antonio M."/>
            <person name="Oren A."/>
            <person name="Chaudhuri R."/>
            <person name="La Ragione R.M."/>
            <person name="Hildebrand F."/>
            <person name="Pallen M.J."/>
        </authorList>
    </citation>
    <scope>NUCLEOTIDE SEQUENCE [LARGE SCALE GENOMIC DNA]</scope>
    <source>
        <strain evidence="7 8">N37</strain>
    </source>
</reference>
<dbReference type="SUPFAM" id="SSF51064">
    <property type="entry name" value="Head domain of nucleotide exchange factor GrpE"/>
    <property type="match status" value="1"/>
</dbReference>
<name>A0ABR8YX13_9CLOT</name>
<comment type="caution">
    <text evidence="7">The sequence shown here is derived from an EMBL/GenBank/DDBJ whole genome shotgun (WGS) entry which is preliminary data.</text>
</comment>
<dbReference type="InterPro" id="IPR000740">
    <property type="entry name" value="GrpE"/>
</dbReference>
<proteinExistence type="inferred from homology"/>
<accession>A0ABR8YX13</accession>